<evidence type="ECO:0000313" key="8">
    <source>
        <dbReference type="Proteomes" id="UP000295066"/>
    </source>
</evidence>
<protein>
    <submittedName>
        <fullName evidence="7">Nucleoside ABC transporter membrane protein</fullName>
    </submittedName>
</protein>
<dbReference type="Pfam" id="PF02653">
    <property type="entry name" value="BPD_transp_2"/>
    <property type="match status" value="1"/>
</dbReference>
<dbReference type="AlphaFoldDB" id="A0A4R8MBY6"/>
<name>A0A4R8MBY6_9BACT</name>
<keyword evidence="3 6" id="KW-0812">Transmembrane</keyword>
<dbReference type="GO" id="GO:0005886">
    <property type="term" value="C:plasma membrane"/>
    <property type="evidence" value="ECO:0007669"/>
    <property type="project" value="UniProtKB-SubCell"/>
</dbReference>
<dbReference type="EMBL" id="SORI01000003">
    <property type="protein sequence ID" value="TDY62854.1"/>
    <property type="molecule type" value="Genomic_DNA"/>
</dbReference>
<feature type="transmembrane region" description="Helical" evidence="6">
    <location>
        <begin position="274"/>
        <end position="294"/>
    </location>
</feature>
<feature type="transmembrane region" description="Helical" evidence="6">
    <location>
        <begin position="154"/>
        <end position="176"/>
    </location>
</feature>
<evidence type="ECO:0000256" key="3">
    <source>
        <dbReference type="ARBA" id="ARBA00022692"/>
    </source>
</evidence>
<evidence type="ECO:0000313" key="7">
    <source>
        <dbReference type="EMBL" id="TDY62854.1"/>
    </source>
</evidence>
<keyword evidence="5 6" id="KW-0472">Membrane</keyword>
<feature type="transmembrane region" description="Helical" evidence="6">
    <location>
        <begin position="65"/>
        <end position="90"/>
    </location>
</feature>
<evidence type="ECO:0000256" key="4">
    <source>
        <dbReference type="ARBA" id="ARBA00022989"/>
    </source>
</evidence>
<evidence type="ECO:0000256" key="2">
    <source>
        <dbReference type="ARBA" id="ARBA00022475"/>
    </source>
</evidence>
<comment type="caution">
    <text evidence="7">The sequence shown here is derived from an EMBL/GenBank/DDBJ whole genome shotgun (WGS) entry which is preliminary data.</text>
</comment>
<sequence>MEQVLTLTFITGLLAAMMRMATPIIFGTLGEILSERAGVLNLGIEGIMLMGAMTGFLTTLSTGSLWLGVAAAALIGALLALFMAFLAVYLGLSQHVSGLGITLFSTGLAMFIYRLSVGSPVNPPTVRPFTQMAIPFLSELPVVGPAFFTQYTLVYWAFLLIPALWILLYRTTWGLAIRTVGENPLAADTVGINVNLVRTLCLAAGGALMGIGGAFLTLAHQNMFLIDVVGGRGWISIAMVIFGNWDPVRGAAGALIFGFLDALQLRLQGLGFNIPFHLFLLIPYLMTVVALVSVSRRAAAPAGLLKPYRREEKG</sequence>
<evidence type="ECO:0000256" key="1">
    <source>
        <dbReference type="ARBA" id="ARBA00004651"/>
    </source>
</evidence>
<dbReference type="PANTHER" id="PTHR43370">
    <property type="entry name" value="SUGAR ABC TRANSPORTER INTEGRAL MEMBRANE PROTEIN-RELATED"/>
    <property type="match status" value="1"/>
</dbReference>
<dbReference type="InterPro" id="IPR001851">
    <property type="entry name" value="ABC_transp_permease"/>
</dbReference>
<feature type="transmembrane region" description="Helical" evidence="6">
    <location>
        <begin position="39"/>
        <end position="58"/>
    </location>
</feature>
<feature type="transmembrane region" description="Helical" evidence="6">
    <location>
        <begin position="96"/>
        <end position="117"/>
    </location>
</feature>
<dbReference type="PANTHER" id="PTHR43370:SF2">
    <property type="entry name" value="ABC TRANSPORTER PERMEASE PROTEIN"/>
    <property type="match status" value="1"/>
</dbReference>
<feature type="transmembrane region" description="Helical" evidence="6">
    <location>
        <begin position="196"/>
        <end position="218"/>
    </location>
</feature>
<gene>
    <name evidence="7" type="ORF">C8D99_10374</name>
</gene>
<dbReference type="OrthoDB" id="9792579at2"/>
<evidence type="ECO:0000256" key="5">
    <source>
        <dbReference type="ARBA" id="ARBA00023136"/>
    </source>
</evidence>
<dbReference type="GO" id="GO:0022857">
    <property type="term" value="F:transmembrane transporter activity"/>
    <property type="evidence" value="ECO:0007669"/>
    <property type="project" value="InterPro"/>
</dbReference>
<proteinExistence type="predicted"/>
<keyword evidence="4 6" id="KW-1133">Transmembrane helix</keyword>
<keyword evidence="2" id="KW-1003">Cell membrane</keyword>
<evidence type="ECO:0000256" key="6">
    <source>
        <dbReference type="SAM" id="Phobius"/>
    </source>
</evidence>
<accession>A0A4R8MBY6</accession>
<keyword evidence="8" id="KW-1185">Reference proteome</keyword>
<dbReference type="Proteomes" id="UP000295066">
    <property type="component" value="Unassembled WGS sequence"/>
</dbReference>
<dbReference type="CDD" id="cd06580">
    <property type="entry name" value="TM_PBP1_transp_TpRbsC_like"/>
    <property type="match status" value="1"/>
</dbReference>
<comment type="subcellular location">
    <subcellularLocation>
        <location evidence="1">Cell membrane</location>
        <topology evidence="1">Multi-pass membrane protein</topology>
    </subcellularLocation>
</comment>
<reference evidence="7 8" key="1">
    <citation type="submission" date="2019-03" db="EMBL/GenBank/DDBJ databases">
        <title>Genomic Encyclopedia of Type Strains, Phase IV (KMG-IV): sequencing the most valuable type-strain genomes for metagenomic binning, comparative biology and taxonomic classification.</title>
        <authorList>
            <person name="Goeker M."/>
        </authorList>
    </citation>
    <scope>NUCLEOTIDE SEQUENCE [LARGE SCALE GENOMIC DNA]</scope>
    <source>
        <strain evidence="7 8">DSM 25964</strain>
    </source>
</reference>
<dbReference type="RefSeq" id="WP_133956439.1">
    <property type="nucleotide sequence ID" value="NZ_SORI01000003.1"/>
</dbReference>
<organism evidence="7 8">
    <name type="scientific">Aminivibrio pyruvatiphilus</name>
    <dbReference type="NCBI Taxonomy" id="1005740"/>
    <lineage>
        <taxon>Bacteria</taxon>
        <taxon>Thermotogati</taxon>
        <taxon>Synergistota</taxon>
        <taxon>Synergistia</taxon>
        <taxon>Synergistales</taxon>
        <taxon>Aminobacteriaceae</taxon>
        <taxon>Aminivibrio</taxon>
    </lineage>
</organism>